<dbReference type="KEGG" id="dci:108253931"/>
<feature type="region of interest" description="Disordered" evidence="5">
    <location>
        <begin position="153"/>
        <end position="178"/>
    </location>
</feature>
<dbReference type="PANTHER" id="PTHR12606">
    <property type="entry name" value="SENTRIN/SUMO-SPECIFIC PROTEASE"/>
    <property type="match status" value="1"/>
</dbReference>
<dbReference type="Pfam" id="PF02902">
    <property type="entry name" value="Peptidase_C48"/>
    <property type="match status" value="1"/>
</dbReference>
<dbReference type="SUPFAM" id="SSF54001">
    <property type="entry name" value="Cysteine proteinases"/>
    <property type="match status" value="1"/>
</dbReference>
<keyword evidence="7" id="KW-1185">Reference proteome</keyword>
<keyword evidence="2" id="KW-0645">Protease</keyword>
<evidence type="ECO:0000256" key="4">
    <source>
        <dbReference type="ARBA" id="ARBA00022807"/>
    </source>
</evidence>
<dbReference type="GO" id="GO:0006508">
    <property type="term" value="P:proteolysis"/>
    <property type="evidence" value="ECO:0007669"/>
    <property type="project" value="UniProtKB-KW"/>
</dbReference>
<evidence type="ECO:0000313" key="9">
    <source>
        <dbReference type="RefSeq" id="XP_026687829.1"/>
    </source>
</evidence>
<comment type="similarity">
    <text evidence="1">Belongs to the peptidase C48 family.</text>
</comment>
<dbReference type="RefSeq" id="XP_026687829.1">
    <property type="nucleotide sequence ID" value="XM_026832028.1"/>
</dbReference>
<keyword evidence="4" id="KW-0788">Thiol protease</keyword>
<dbReference type="PANTHER" id="PTHR12606:SF141">
    <property type="entry name" value="GH15225P-RELATED"/>
    <property type="match status" value="1"/>
</dbReference>
<evidence type="ECO:0000313" key="7">
    <source>
        <dbReference type="Proteomes" id="UP000079169"/>
    </source>
</evidence>
<proteinExistence type="inferred from homology"/>
<organism evidence="7 8">
    <name type="scientific">Diaphorina citri</name>
    <name type="common">Asian citrus psyllid</name>
    <dbReference type="NCBI Taxonomy" id="121845"/>
    <lineage>
        <taxon>Eukaryota</taxon>
        <taxon>Metazoa</taxon>
        <taxon>Ecdysozoa</taxon>
        <taxon>Arthropoda</taxon>
        <taxon>Hexapoda</taxon>
        <taxon>Insecta</taxon>
        <taxon>Pterygota</taxon>
        <taxon>Neoptera</taxon>
        <taxon>Paraneoptera</taxon>
        <taxon>Hemiptera</taxon>
        <taxon>Sternorrhyncha</taxon>
        <taxon>Psylloidea</taxon>
        <taxon>Psyllidae</taxon>
        <taxon>Diaphorininae</taxon>
        <taxon>Diaphorina</taxon>
    </lineage>
</organism>
<feature type="domain" description="Ubiquitin-like protease family profile" evidence="6">
    <location>
        <begin position="1166"/>
        <end position="1372"/>
    </location>
</feature>
<evidence type="ECO:0000259" key="6">
    <source>
        <dbReference type="PROSITE" id="PS50600"/>
    </source>
</evidence>
<dbReference type="InterPro" id="IPR038765">
    <property type="entry name" value="Papain-like_cys_pep_sf"/>
</dbReference>
<name>A0A1S4EPY4_DIACI</name>
<dbReference type="InterPro" id="IPR011011">
    <property type="entry name" value="Znf_FYVE_PHD"/>
</dbReference>
<evidence type="ECO:0000256" key="1">
    <source>
        <dbReference type="ARBA" id="ARBA00005234"/>
    </source>
</evidence>
<dbReference type="PaxDb" id="121845-A0A1S4EPY4"/>
<dbReference type="CDD" id="cd16448">
    <property type="entry name" value="RING-H2"/>
    <property type="match status" value="1"/>
</dbReference>
<dbReference type="Gene3D" id="3.40.395.10">
    <property type="entry name" value="Adenoviral Proteinase, Chain A"/>
    <property type="match status" value="1"/>
</dbReference>
<keyword evidence="3" id="KW-0378">Hydrolase</keyword>
<evidence type="ECO:0000256" key="5">
    <source>
        <dbReference type="SAM" id="MobiDB-lite"/>
    </source>
</evidence>
<evidence type="ECO:0000256" key="2">
    <source>
        <dbReference type="ARBA" id="ARBA00022670"/>
    </source>
</evidence>
<feature type="region of interest" description="Disordered" evidence="5">
    <location>
        <begin position="1028"/>
        <end position="1092"/>
    </location>
</feature>
<dbReference type="STRING" id="121845.A0A1S4EPY4"/>
<dbReference type="PROSITE" id="PS50600">
    <property type="entry name" value="ULP_PROTEASE"/>
    <property type="match status" value="1"/>
</dbReference>
<gene>
    <name evidence="8 9" type="primary">LOC108253931</name>
</gene>
<accession>A0A1S4EPY4</accession>
<dbReference type="GO" id="GO:0016929">
    <property type="term" value="F:deSUMOylase activity"/>
    <property type="evidence" value="ECO:0007669"/>
    <property type="project" value="TreeGrafter"/>
</dbReference>
<dbReference type="GO" id="GO:0005634">
    <property type="term" value="C:nucleus"/>
    <property type="evidence" value="ECO:0007669"/>
    <property type="project" value="TreeGrafter"/>
</dbReference>
<evidence type="ECO:0000313" key="8">
    <source>
        <dbReference type="RefSeq" id="XP_017304248.2"/>
    </source>
</evidence>
<dbReference type="GO" id="GO:0016926">
    <property type="term" value="P:protein desumoylation"/>
    <property type="evidence" value="ECO:0007669"/>
    <property type="project" value="TreeGrafter"/>
</dbReference>
<protein>
    <submittedName>
        <fullName evidence="8">Uncharacterized protein LOC108253931 isoform X1</fullName>
    </submittedName>
    <submittedName>
        <fullName evidence="9">Uncharacterized protein LOC108253931 isoform X2</fullName>
    </submittedName>
</protein>
<dbReference type="RefSeq" id="XP_017304248.2">
    <property type="nucleotide sequence ID" value="XM_017448759.2"/>
</dbReference>
<feature type="compositionally biased region" description="Basic and acidic residues" evidence="5">
    <location>
        <begin position="1048"/>
        <end position="1064"/>
    </location>
</feature>
<dbReference type="InterPro" id="IPR003653">
    <property type="entry name" value="Peptidase_C48_C"/>
</dbReference>
<dbReference type="Proteomes" id="UP000079169">
    <property type="component" value="Unplaced"/>
</dbReference>
<dbReference type="SUPFAM" id="SSF57903">
    <property type="entry name" value="FYVE/PHD zinc finger"/>
    <property type="match status" value="1"/>
</dbReference>
<sequence length="1466" mass="168604">MSVDDFCSTPTSALVKLIIKKVRKGGRKKLCTAVNIIKEKLLHAHNNITDNPLCSMATKSNNDSPSIPSRAMLPMSKTDTISNVHTQWPNSVETFTEVKRVSNEHLTDLTDFSFLRIQREKESFPLETKLCPGHEVLASPISSENRNVALSVTSQSSIGGRELTSPLPKSQTEERQMDSAIIQQSTPIRDSPRCSVLPSKRDLTDNDDDVGVLFKRKPADRFVHQDNFMESLPLDPIDDSFSPVNDSKNETEIVSFNVRCPGGIIRTPKSKGKSQKNIFKYSPLKREFFKRTPVKSDGLLPLGTRNEYSGELVESKKRGFKNLNYKEGERKVSSDKWGYLYDEEGNLQKSVYASMLCSRFLQAINNTCVINVQNTRINSEGNVVTYALCAHNTCKSFKIICTRTSKETTIALYSSGLNFNHKPGAKLTRQVRNVERSFHGDNLKKTTPDVYRRELIAKTSAAKVQAGHLDKIKSLKTIEKISSEQKSKDDLDRDDYLDIRAMKLQTVVKQIGKREKEIPEFSYIHLLIEVPFTVHLYDKEQVEIVRILKNFPVHPITVHIDATGSVVRKTRDSSKRVLYYALVMNIPEAIKHDEKWAQLGEGHSGTVIPICEMITADHRTESMHCWLSAFKFFVRGPCELAWPPFDNIVSDMSFAFLNAVAMAWNDYNSIFDYLNMCHKVLTTKEELRESDVIINLCCSHYMKIIVSHVSAHYEDNKRDPKRAFLICSIALLFNYSRYDEVLLWFQKFVVLLCSTTENKEYHEAHIFFSQLASSRPQEYSEEELAQVQQMLPDERAEYVEHKKSAMFMEFSTLASNVRDRVANIDSGSVPNKYFNPIFLESFILKHIPFLPLFTPLMLAKRGVCCRQSNANIESFFGIVKNYIHTGSQPDKCSRFFKKMRYRILNEYKTIKLKIPSVQCNRQVKDSKRKIHSKEGWNKKRKPRFCKPLAFESFILKSSKTLMGSQDLSSNKDLVNQSEEVIESQFIDNVLNVTPEDNSDINTTDPAIRSEQVDVGHKHSSDNHQQIEAESFQNDNSDIDTTDPPIRSEQVDVGHKHSSDNHQQIEAESFQNDNSDIDTTDPPIRSEQVDVGHKHSSDNHQQIETVFIHDSPPRQFPVEHLECDLIPSVKLKINPRNNTIRNIDYYKPLYDHRRRMRKYFIATVKGNKIFSSTVESLFRNWSTDRYIDDTVIDVVLHNLSEEVQSAPVSAIPCTLASCLFLQDRTHRLRPSKTSIDQFLASKVKSMLFSSLTQFTDNCHFEQYWFIPMNVNRNHWCLAFLDFKERKFVYLDSLFVNDAQKTILEGRKVMETVIGVIDHQMKKAIKEGKEITYQLNSKKWTIDAEFLIPFLAKLPVQQDDYNCGAFTCYYASQLLNRFFNVKPCFTQTNMDKLRPQLFQNILEHSDDVMNFCIICGVHYKTQSTTQCCRCARRIHLDCLIEDEKVEIAMLKSINRFAFSCPLCKTFHK</sequence>
<reference evidence="8 9" key="1">
    <citation type="submission" date="2025-04" db="UniProtKB">
        <authorList>
            <consortium name="RefSeq"/>
        </authorList>
    </citation>
    <scope>IDENTIFICATION</scope>
</reference>
<dbReference type="GeneID" id="108253931"/>
<evidence type="ECO:0000256" key="3">
    <source>
        <dbReference type="ARBA" id="ARBA00022801"/>
    </source>
</evidence>